<dbReference type="RefSeq" id="WP_184273504.1">
    <property type="nucleotide sequence ID" value="NZ_JACHKY010000007.1"/>
</dbReference>
<proteinExistence type="predicted"/>
<dbReference type="AlphaFoldDB" id="A0A7W7N5Y2"/>
<dbReference type="Proteomes" id="UP000539957">
    <property type="component" value="Unassembled WGS sequence"/>
</dbReference>
<evidence type="ECO:0000313" key="1">
    <source>
        <dbReference type="EMBL" id="MBB4799712.1"/>
    </source>
</evidence>
<evidence type="ECO:0000313" key="2">
    <source>
        <dbReference type="Proteomes" id="UP000539957"/>
    </source>
</evidence>
<reference evidence="1 2" key="1">
    <citation type="submission" date="2020-08" db="EMBL/GenBank/DDBJ databases">
        <title>Functional genomics of gut bacteria from endangered species of beetles.</title>
        <authorList>
            <person name="Carlos-Shanley C."/>
        </authorList>
    </citation>
    <scope>NUCLEOTIDE SEQUENCE [LARGE SCALE GENOMIC DNA]</scope>
    <source>
        <strain evidence="1 2">S00123</strain>
    </source>
</reference>
<name>A0A7W7N5Y2_9CAUL</name>
<protein>
    <submittedName>
        <fullName evidence="1">Uncharacterized protein</fullName>
    </submittedName>
</protein>
<sequence>MSAANDSTPTRRVRLEGAADIASYLGRPERWVYHAREKGWSCPIRKRDGIGLYAFPDELDAWLEADETLAPNVRVA</sequence>
<organism evidence="1 2">
    <name type="scientific">Brevundimonas bullata</name>
    <dbReference type="NCBI Taxonomy" id="13160"/>
    <lineage>
        <taxon>Bacteria</taxon>
        <taxon>Pseudomonadati</taxon>
        <taxon>Pseudomonadota</taxon>
        <taxon>Alphaproteobacteria</taxon>
        <taxon>Caulobacterales</taxon>
        <taxon>Caulobacteraceae</taxon>
        <taxon>Brevundimonas</taxon>
    </lineage>
</organism>
<dbReference type="EMBL" id="JACHKY010000007">
    <property type="protein sequence ID" value="MBB4799712.1"/>
    <property type="molecule type" value="Genomic_DNA"/>
</dbReference>
<comment type="caution">
    <text evidence="1">The sequence shown here is derived from an EMBL/GenBank/DDBJ whole genome shotgun (WGS) entry which is preliminary data.</text>
</comment>
<accession>A0A7W7N5Y2</accession>
<keyword evidence="2" id="KW-1185">Reference proteome</keyword>
<gene>
    <name evidence="1" type="ORF">HNP32_003472</name>
</gene>